<accession>A0A0P6XHN0</accession>
<comment type="caution">
    <text evidence="1">The sequence shown here is derived from an EMBL/GenBank/DDBJ whole genome shotgun (WGS) entry which is preliminary data.</text>
</comment>
<gene>
    <name evidence="1" type="ORF">SE18_19575</name>
</gene>
<name>A0A0P6XHN0_9CHLR</name>
<dbReference type="AlphaFoldDB" id="A0A0P6XHN0"/>
<protein>
    <submittedName>
        <fullName evidence="1">Uncharacterized protein</fullName>
    </submittedName>
</protein>
<reference evidence="1 2" key="1">
    <citation type="submission" date="2015-07" db="EMBL/GenBank/DDBJ databases">
        <title>Whole genome sequence of Herpetosiphon geysericola DSM 7119.</title>
        <authorList>
            <person name="Hemp J."/>
            <person name="Ward L.M."/>
            <person name="Pace L.A."/>
            <person name="Fischer W.W."/>
        </authorList>
    </citation>
    <scope>NUCLEOTIDE SEQUENCE [LARGE SCALE GENOMIC DNA]</scope>
    <source>
        <strain evidence="1 2">DSM 7119</strain>
    </source>
</reference>
<evidence type="ECO:0000313" key="2">
    <source>
        <dbReference type="Proteomes" id="UP000050277"/>
    </source>
</evidence>
<evidence type="ECO:0000313" key="1">
    <source>
        <dbReference type="EMBL" id="KPL83044.1"/>
    </source>
</evidence>
<dbReference type="Proteomes" id="UP000050277">
    <property type="component" value="Unassembled WGS sequence"/>
</dbReference>
<sequence>MNTLNTTTDVELLSDAELEVREAAIIAHIDHLKGYLWQIDVERWSRTQFPMPASIPVMAEEYAA</sequence>
<dbReference type="RefSeq" id="WP_054536153.1">
    <property type="nucleotide sequence ID" value="NZ_LGKP01000030.1"/>
</dbReference>
<organism evidence="1 2">
    <name type="scientific">Herpetosiphon geysericola</name>
    <dbReference type="NCBI Taxonomy" id="70996"/>
    <lineage>
        <taxon>Bacteria</taxon>
        <taxon>Bacillati</taxon>
        <taxon>Chloroflexota</taxon>
        <taxon>Chloroflexia</taxon>
        <taxon>Herpetosiphonales</taxon>
        <taxon>Herpetosiphonaceae</taxon>
        <taxon>Herpetosiphon</taxon>
    </lineage>
</organism>
<dbReference type="EMBL" id="LGKP01000030">
    <property type="protein sequence ID" value="KPL83044.1"/>
    <property type="molecule type" value="Genomic_DNA"/>
</dbReference>
<keyword evidence="2" id="KW-1185">Reference proteome</keyword>
<proteinExistence type="predicted"/>